<sequence length="704" mass="78611">MLRRPVNTARLSRPFLASALRALPVEFAAQSRRFSSSHQTLDKSAAEPFKPVFPAHAGPRPSTTHTTSTLSESLVGSRTTLAGWLVAKRKANSSLWFFTLRDSHGTVQLVVSAKEREGEMVAVAERLMETPLESVVQVHGSVKERVKKANVKALKPVDNIEVQVESAIILNPAEKSLPFYPNHPELANEDLRAQYRYLDLRREALAKNIQKRSKVTKLIRDYLHEQGFLEIETPVLLQSSPEGAREFLVPTRLSSDSATTIATTTSSTEPLFYALQQSPQQPKQLLMCSGAIPRYYQIARCFRDESGRKDRQAEFTQVDLEMAFVSGAAEEVAGQDGMRSTWRIGGGEVRKVIEGLVKKVWKEVEGVDLPGWFQVMPYEVAMDVYGSDKPDTRFKMYTLPIAYYPTLSDEDLDKLLADDKPDTVEYLVTSARDAKSLDLKSLTDDIPGIQKIEINSRNVLTWPSESELLKPLGLSPEAGRQGGVQPGDIVWLAQRRKQPDSGWTKLGRLRIKLRDQLVAAGALELPKNPHFLWITEFPLFTHSDEDKDLLAKGRWSSTHHPFTAPMYEDLENLRSGKENLVRGQHYDLVLNGMEIGGGSVRIHDAKLQEYIFREVLELEESEMERFGHLLQALKFGAPPHGGIALGLDRLVSILCDTPSIRDVIAFPKTAGGHDPVFKSPSRGPDEGTLKQYGLRKIAAAEKSS</sequence>
<comment type="caution">
    <text evidence="1">The sequence shown here is derived from an EMBL/GenBank/DDBJ whole genome shotgun (WGS) entry which is preliminary data.</text>
</comment>
<gene>
    <name evidence="1" type="ORF">QFC19_002799</name>
</gene>
<evidence type="ECO:0000313" key="1">
    <source>
        <dbReference type="EMBL" id="KAJ9107139.1"/>
    </source>
</evidence>
<accession>A0ACC2W5Y3</accession>
<name>A0ACC2W5Y3_9TREE</name>
<organism evidence="1 2">
    <name type="scientific">Naganishia cerealis</name>
    <dbReference type="NCBI Taxonomy" id="610337"/>
    <lineage>
        <taxon>Eukaryota</taxon>
        <taxon>Fungi</taxon>
        <taxon>Dikarya</taxon>
        <taxon>Basidiomycota</taxon>
        <taxon>Agaricomycotina</taxon>
        <taxon>Tremellomycetes</taxon>
        <taxon>Filobasidiales</taxon>
        <taxon>Filobasidiaceae</taxon>
        <taxon>Naganishia</taxon>
    </lineage>
</organism>
<dbReference type="Proteomes" id="UP001241377">
    <property type="component" value="Unassembled WGS sequence"/>
</dbReference>
<keyword evidence="2" id="KW-1185">Reference proteome</keyword>
<dbReference type="EMBL" id="JASBWR010000025">
    <property type="protein sequence ID" value="KAJ9107139.1"/>
    <property type="molecule type" value="Genomic_DNA"/>
</dbReference>
<protein>
    <submittedName>
        <fullName evidence="1">Uncharacterized protein</fullName>
    </submittedName>
</protein>
<proteinExistence type="predicted"/>
<evidence type="ECO:0000313" key="2">
    <source>
        <dbReference type="Proteomes" id="UP001241377"/>
    </source>
</evidence>
<reference evidence="1" key="1">
    <citation type="submission" date="2023-04" db="EMBL/GenBank/DDBJ databases">
        <title>Draft Genome sequencing of Naganishia species isolated from polar environments using Oxford Nanopore Technology.</title>
        <authorList>
            <person name="Leo P."/>
            <person name="Venkateswaran K."/>
        </authorList>
    </citation>
    <scope>NUCLEOTIDE SEQUENCE</scope>
    <source>
        <strain evidence="1">MNA-CCFEE 5261</strain>
    </source>
</reference>